<dbReference type="PIRSF" id="PIRSF036578">
    <property type="entry name" value="RFC1"/>
    <property type="match status" value="1"/>
</dbReference>
<dbReference type="GO" id="GO:0016887">
    <property type="term" value="F:ATP hydrolysis activity"/>
    <property type="evidence" value="ECO:0007669"/>
    <property type="project" value="InterPro"/>
</dbReference>
<keyword evidence="9 10" id="KW-0539">Nucleus</keyword>
<feature type="compositionally biased region" description="Low complexity" evidence="11">
    <location>
        <begin position="249"/>
        <end position="262"/>
    </location>
</feature>
<dbReference type="FunFam" id="3.40.50.300:FF:000395">
    <property type="entry name" value="Replication factor C subunit 1"/>
    <property type="match status" value="1"/>
</dbReference>
<evidence type="ECO:0000256" key="6">
    <source>
        <dbReference type="ARBA" id="ARBA00022741"/>
    </source>
</evidence>
<dbReference type="Pfam" id="PF08519">
    <property type="entry name" value="RFC1"/>
    <property type="match status" value="1"/>
</dbReference>
<evidence type="ECO:0000256" key="7">
    <source>
        <dbReference type="ARBA" id="ARBA00022840"/>
    </source>
</evidence>
<dbReference type="InterPro" id="IPR013725">
    <property type="entry name" value="DNA_replication_fac_RFC1_C"/>
</dbReference>
<dbReference type="CDD" id="cd00009">
    <property type="entry name" value="AAA"/>
    <property type="match status" value="1"/>
</dbReference>
<protein>
    <recommendedName>
        <fullName evidence="3 10">Replication factor C subunit 1</fullName>
    </recommendedName>
</protein>
<dbReference type="FunFam" id="3.40.50.10190:FF:000001">
    <property type="entry name" value="Replication factor C subunit 1"/>
    <property type="match status" value="1"/>
</dbReference>
<dbReference type="GO" id="GO:0003677">
    <property type="term" value="F:DNA binding"/>
    <property type="evidence" value="ECO:0007669"/>
    <property type="project" value="UniProtKB-KW"/>
</dbReference>
<dbReference type="PROSITE" id="PS50172">
    <property type="entry name" value="BRCT"/>
    <property type="match status" value="1"/>
</dbReference>
<evidence type="ECO:0000256" key="12">
    <source>
        <dbReference type="SAM" id="SignalP"/>
    </source>
</evidence>
<evidence type="ECO:0000256" key="3">
    <source>
        <dbReference type="ARBA" id="ARBA00020401"/>
    </source>
</evidence>
<dbReference type="Gene3D" id="1.10.8.60">
    <property type="match status" value="1"/>
</dbReference>
<evidence type="ECO:0000256" key="9">
    <source>
        <dbReference type="ARBA" id="ARBA00023242"/>
    </source>
</evidence>
<dbReference type="SUPFAM" id="SSF48019">
    <property type="entry name" value="post-AAA+ oligomerization domain-like"/>
    <property type="match status" value="1"/>
</dbReference>
<dbReference type="InterPro" id="IPR003593">
    <property type="entry name" value="AAA+_ATPase"/>
</dbReference>
<dbReference type="Gene3D" id="3.40.50.10190">
    <property type="entry name" value="BRCT domain"/>
    <property type="match status" value="1"/>
</dbReference>
<keyword evidence="4" id="KW-0597">Phosphoprotein</keyword>
<feature type="compositionally biased region" description="Acidic residues" evidence="11">
    <location>
        <begin position="179"/>
        <end position="189"/>
    </location>
</feature>
<accession>A0A4Y9YK42</accession>
<comment type="similarity">
    <text evidence="2 10">Belongs to the activator 1 large subunit family.</text>
</comment>
<dbReference type="GO" id="GO:0005634">
    <property type="term" value="C:nucleus"/>
    <property type="evidence" value="ECO:0007669"/>
    <property type="project" value="UniProtKB-SubCell"/>
</dbReference>
<name>A0A4Y9YK42_9AGAM</name>
<dbReference type="GO" id="GO:0005524">
    <property type="term" value="F:ATP binding"/>
    <property type="evidence" value="ECO:0007669"/>
    <property type="project" value="UniProtKB-UniRule"/>
</dbReference>
<evidence type="ECO:0000256" key="11">
    <source>
        <dbReference type="SAM" id="MobiDB-lite"/>
    </source>
</evidence>
<keyword evidence="12" id="KW-0732">Signal</keyword>
<comment type="subcellular location">
    <subcellularLocation>
        <location evidence="1 10">Nucleus</location>
    </subcellularLocation>
</comment>
<keyword evidence="5 10" id="KW-0235">DNA replication</keyword>
<dbReference type="GO" id="GO:0003689">
    <property type="term" value="F:DNA clamp loader activity"/>
    <property type="evidence" value="ECO:0007669"/>
    <property type="project" value="UniProtKB-UniRule"/>
</dbReference>
<dbReference type="SUPFAM" id="SSF52540">
    <property type="entry name" value="P-loop containing nucleoside triphosphate hydrolases"/>
    <property type="match status" value="1"/>
</dbReference>
<dbReference type="Gene3D" id="1.20.272.10">
    <property type="match status" value="1"/>
</dbReference>
<evidence type="ECO:0000256" key="1">
    <source>
        <dbReference type="ARBA" id="ARBA00004123"/>
    </source>
</evidence>
<dbReference type="InterPro" id="IPR008921">
    <property type="entry name" value="DNA_pol3_clamp-load_cplx_C"/>
</dbReference>
<evidence type="ECO:0000256" key="10">
    <source>
        <dbReference type="PIRNR" id="PIRNR036578"/>
    </source>
</evidence>
<keyword evidence="8" id="KW-0238">DNA-binding</keyword>
<dbReference type="InterPro" id="IPR027417">
    <property type="entry name" value="P-loop_NTPase"/>
</dbReference>
<feature type="chain" id="PRO_5021296048" description="Replication factor C subunit 1" evidence="12">
    <location>
        <begin position="26"/>
        <end position="1112"/>
    </location>
</feature>
<dbReference type="GO" id="GO:0006281">
    <property type="term" value="P:DNA repair"/>
    <property type="evidence" value="ECO:0007669"/>
    <property type="project" value="InterPro"/>
</dbReference>
<reference evidence="14 15" key="1">
    <citation type="submission" date="2019-02" db="EMBL/GenBank/DDBJ databases">
        <title>Genome sequencing of the rare red list fungi Dentipellis fragilis.</title>
        <authorList>
            <person name="Buettner E."/>
            <person name="Kellner H."/>
        </authorList>
    </citation>
    <scope>NUCLEOTIDE SEQUENCE [LARGE SCALE GENOMIC DNA]</scope>
    <source>
        <strain evidence="14 15">DSM 105465</strain>
    </source>
</reference>
<gene>
    <name evidence="14" type="ORF">EVG20_g6859</name>
</gene>
<dbReference type="Proteomes" id="UP000298327">
    <property type="component" value="Unassembled WGS sequence"/>
</dbReference>
<feature type="region of interest" description="Disordered" evidence="11">
    <location>
        <begin position="1022"/>
        <end position="1112"/>
    </location>
</feature>
<dbReference type="GO" id="GO:0006271">
    <property type="term" value="P:DNA strand elongation involved in DNA replication"/>
    <property type="evidence" value="ECO:0007669"/>
    <property type="project" value="UniProtKB-ARBA"/>
</dbReference>
<feature type="region of interest" description="Disordered" evidence="11">
    <location>
        <begin position="179"/>
        <end position="399"/>
    </location>
</feature>
<comment type="caution">
    <text evidence="14">The sequence shown here is derived from an EMBL/GenBank/DDBJ whole genome shotgun (WGS) entry which is preliminary data.</text>
</comment>
<dbReference type="Gene3D" id="3.40.50.300">
    <property type="entry name" value="P-loop containing nucleotide triphosphate hydrolases"/>
    <property type="match status" value="1"/>
</dbReference>
<evidence type="ECO:0000256" key="8">
    <source>
        <dbReference type="ARBA" id="ARBA00023125"/>
    </source>
</evidence>
<keyword evidence="7 10" id="KW-0067">ATP-binding</keyword>
<dbReference type="CDD" id="cd18140">
    <property type="entry name" value="HLD_clamp_RFC"/>
    <property type="match status" value="1"/>
</dbReference>
<dbReference type="InterPro" id="IPR003959">
    <property type="entry name" value="ATPase_AAA_core"/>
</dbReference>
<feature type="compositionally biased region" description="Low complexity" evidence="11">
    <location>
        <begin position="370"/>
        <end position="384"/>
    </location>
</feature>
<dbReference type="PANTHER" id="PTHR23389:SF6">
    <property type="entry name" value="REPLICATION FACTOR C SUBUNIT 1"/>
    <property type="match status" value="1"/>
</dbReference>
<evidence type="ECO:0000256" key="5">
    <source>
        <dbReference type="ARBA" id="ARBA00022705"/>
    </source>
</evidence>
<dbReference type="InterPro" id="IPR047854">
    <property type="entry name" value="RFC_lid"/>
</dbReference>
<feature type="compositionally biased region" description="Basic residues" evidence="11">
    <location>
        <begin position="315"/>
        <end position="337"/>
    </location>
</feature>
<dbReference type="Pfam" id="PF00533">
    <property type="entry name" value="BRCT"/>
    <property type="match status" value="1"/>
</dbReference>
<dbReference type="Pfam" id="PF25361">
    <property type="entry name" value="AAA_lid_RFC1"/>
    <property type="match status" value="1"/>
</dbReference>
<proteinExistence type="inferred from homology"/>
<keyword evidence="15" id="KW-1185">Reference proteome</keyword>
<feature type="compositionally biased region" description="Acidic residues" evidence="11">
    <location>
        <begin position="287"/>
        <end position="311"/>
    </location>
</feature>
<dbReference type="InterPro" id="IPR036420">
    <property type="entry name" value="BRCT_dom_sf"/>
</dbReference>
<dbReference type="InterPro" id="IPR001357">
    <property type="entry name" value="BRCT_dom"/>
</dbReference>
<feature type="compositionally biased region" description="Acidic residues" evidence="11">
    <location>
        <begin position="228"/>
        <end position="238"/>
    </location>
</feature>
<dbReference type="SMART" id="SM00382">
    <property type="entry name" value="AAA"/>
    <property type="match status" value="1"/>
</dbReference>
<feature type="compositionally biased region" description="Low complexity" evidence="11">
    <location>
        <begin position="1091"/>
        <end position="1112"/>
    </location>
</feature>
<feature type="domain" description="BRCT" evidence="13">
    <location>
        <begin position="396"/>
        <end position="477"/>
    </location>
</feature>
<dbReference type="InterPro" id="IPR012178">
    <property type="entry name" value="RFC1"/>
</dbReference>
<feature type="signal peptide" evidence="12">
    <location>
        <begin position="1"/>
        <end position="25"/>
    </location>
</feature>
<dbReference type="FunFam" id="1.10.8.60:FF:000021">
    <property type="entry name" value="Replication factor C subunit 1"/>
    <property type="match status" value="1"/>
</dbReference>
<dbReference type="Pfam" id="PF00004">
    <property type="entry name" value="AAA"/>
    <property type="match status" value="1"/>
</dbReference>
<evidence type="ECO:0000259" key="13">
    <source>
        <dbReference type="PROSITE" id="PS50172"/>
    </source>
</evidence>
<keyword evidence="6 10" id="KW-0547">Nucleotide-binding</keyword>
<dbReference type="PANTHER" id="PTHR23389">
    <property type="entry name" value="CHROMOSOME TRANSMISSION FIDELITY FACTOR 18"/>
    <property type="match status" value="1"/>
</dbReference>
<dbReference type="AlphaFoldDB" id="A0A4Y9YK42"/>
<evidence type="ECO:0000313" key="14">
    <source>
        <dbReference type="EMBL" id="TFY61997.1"/>
    </source>
</evidence>
<sequence length="1112" mass="119441">MFRTTSFTSLLSILRLLVVPSVVNGAAPTPIGAVDANIIQAETLTAPISIRAVLPVQQPKSVKLVQPVQPAQPAKPNAAMTTCATLVTRHATHNRTLTRALLSSLLISSDVGLTMAPTKLSKTPTKSAGNVKDIRAFFGGGSTGGGSGAGANLGVGASKREKGASARKAILICDFVAADDDDDDDDDEPTPVKAKAPSKPVVDKKPRVEPSPAPANGKRKKHGVLPSSDEDDDTEDEEQVKPPPKKKVAVSSSKTASTPVAKAKPKPRASTSASTSKAKTKKTAKDDDYESETESDEKDEGDEYMDVDEDDVPKKKSTRAPRKSSPKKAKSAKPKAAAKKEKPEPKAKTTKTKPAKEEEDVEGEEKPKPKFNWAAAKAAKLAGPSNPGSKPVPEPASPDCLAGLAFVFTGELSSFAREEAVDLAKRFGGRVTGQPSSKTSYVVLGEGAGPSKLAAIKKHGLTTLSEDEFLNLIATRKGPSARGGAVDEKAKKKMEKEMQAIKEGAKEMEQREKKDGKGKAVGGVDRSTQLWTDRYAPQSLKEICGNKGQVEKLQAWLHDWSSSLKSGFKKPGKNGMNVFRGVMISGPPGIGKTTAAHLVAKLEGFTPIELNASDARSKKLVENSTNITNTSLDGWMGGGENTHVAGIPITDKSCLIMDEVDGMSAGDRGGVGALSALIKKTKVPIICIANDRGSQKMKPLVASTFNLPFRRPEANAIRSRILTIAYKEKMKIPGNVVDQLVTGVQSDIRQVLNMLSTWKLSSDTMDFDESKALCVFALCFLTVANSNADFVKILGPYLFSRTSRETLGDKMELYFHDYSFVPLFIQENYLKTKPARVGTISSPPDMLKQLELMDQAASSISDGDLVDAQIHGPEQQWTLMPTHAVLSTIRPASFLYGSGSGYGGENPMSFPQWLGQNSKQNKLSRELREVQIRMRLKVSGDKAEIRQSYIPALFPHIVQPLIQQGSSAVDEVIEKMDEYYLTKEDWDTIIELGVDDRKEELVQKKISAATKTALTKKYNAQDHPIPFHKAQDLGKVPKKLAGGPAPDLEEAFDVEDEVPDDLDDDKKKDSESDGIEGDSLIQQAGAKKKGAAVGKGKAAAKGKAAGSSKSKR</sequence>
<dbReference type="GO" id="GO:0005663">
    <property type="term" value="C:DNA replication factor C complex"/>
    <property type="evidence" value="ECO:0007669"/>
    <property type="project" value="InterPro"/>
</dbReference>
<organism evidence="14 15">
    <name type="scientific">Dentipellis fragilis</name>
    <dbReference type="NCBI Taxonomy" id="205917"/>
    <lineage>
        <taxon>Eukaryota</taxon>
        <taxon>Fungi</taxon>
        <taxon>Dikarya</taxon>
        <taxon>Basidiomycota</taxon>
        <taxon>Agaricomycotina</taxon>
        <taxon>Agaricomycetes</taxon>
        <taxon>Russulales</taxon>
        <taxon>Hericiaceae</taxon>
        <taxon>Dentipellis</taxon>
    </lineage>
</organism>
<evidence type="ECO:0000256" key="4">
    <source>
        <dbReference type="ARBA" id="ARBA00022553"/>
    </source>
</evidence>
<evidence type="ECO:0000313" key="15">
    <source>
        <dbReference type="Proteomes" id="UP000298327"/>
    </source>
</evidence>
<evidence type="ECO:0000256" key="2">
    <source>
        <dbReference type="ARBA" id="ARBA00006116"/>
    </source>
</evidence>
<dbReference type="SMART" id="SM00292">
    <property type="entry name" value="BRCT"/>
    <property type="match status" value="1"/>
</dbReference>
<dbReference type="STRING" id="205917.A0A4Y9YK42"/>
<dbReference type="SUPFAM" id="SSF52113">
    <property type="entry name" value="BRCT domain"/>
    <property type="match status" value="1"/>
</dbReference>
<dbReference type="FunFam" id="1.20.272.10:FF:000005">
    <property type="entry name" value="Replication factor C subunit 1"/>
    <property type="match status" value="1"/>
</dbReference>
<dbReference type="EMBL" id="SEOQ01000483">
    <property type="protein sequence ID" value="TFY61997.1"/>
    <property type="molecule type" value="Genomic_DNA"/>
</dbReference>
<feature type="compositionally biased region" description="Basic and acidic residues" evidence="11">
    <location>
        <begin position="338"/>
        <end position="347"/>
    </location>
</feature>
<dbReference type="OrthoDB" id="446168at2759"/>
<feature type="compositionally biased region" description="Acidic residues" evidence="11">
    <location>
        <begin position="1047"/>
        <end position="1063"/>
    </location>
</feature>